<keyword evidence="3" id="KW-1185">Reference proteome</keyword>
<dbReference type="EMBL" id="VUMV01000002">
    <property type="protein sequence ID" value="MST81662.1"/>
    <property type="molecule type" value="Genomic_DNA"/>
</dbReference>
<accession>A0A7X2P7H8</accession>
<evidence type="ECO:0000313" key="2">
    <source>
        <dbReference type="EMBL" id="MST81662.1"/>
    </source>
</evidence>
<feature type="region of interest" description="Disordered" evidence="1">
    <location>
        <begin position="261"/>
        <end position="298"/>
    </location>
</feature>
<evidence type="ECO:0000313" key="3">
    <source>
        <dbReference type="Proteomes" id="UP000466864"/>
    </source>
</evidence>
<dbReference type="SUPFAM" id="SSF82171">
    <property type="entry name" value="DPP6 N-terminal domain-like"/>
    <property type="match status" value="1"/>
</dbReference>
<reference evidence="2 3" key="1">
    <citation type="submission" date="2019-08" db="EMBL/GenBank/DDBJ databases">
        <title>In-depth cultivation of the pig gut microbiome towards novel bacterial diversity and tailored functional studies.</title>
        <authorList>
            <person name="Wylensek D."/>
            <person name="Hitch T.C.A."/>
            <person name="Clavel T."/>
        </authorList>
    </citation>
    <scope>NUCLEOTIDE SEQUENCE [LARGE SCALE GENOMIC DNA]</scope>
    <source>
        <strain evidence="2 3">Oil+RF-744-WCA-WT-13</strain>
    </source>
</reference>
<proteinExistence type="predicted"/>
<gene>
    <name evidence="2" type="ORF">FYJ60_04970</name>
</gene>
<sequence>MKKIIGKIFLLLAVFLVCVAGFSHRVNRKTTVQKTDSQEATLPLAYMLIDGKAVNEMTGYTLELGENEERESLTPLPTDRTLTVELQNFDRQIQGLSYQVTSLSDGSLVENGQLRTQAQDGMLQGTFTLQNTIRLDQEYSLRFTADLGNGKNVYYYTRILQAGGIDLGNYLNFTENFYKSALNKQSSVDLVDYLESDDTASNSSFFDVNLHSSLSQVSWEDTEPQLVQQAVPTIVAVNSTTVSISLKYIICMDPNKDVSGQSESFSDTAADASSSADEGGESVRSDSTSGTDSNVTYAADYGSSDSQMEYYTVQEYYRLRYSQDDMSLLDFRRSAEQVFNPALAGFTATTLNLGVQDRTLQYKSNQAGDITAFVANGELWSYNQSAGKAVRVFSFRSNIGVAAASRSATPDNRQENKNHEIKIEQVSENGDIIFLVYGYMAAGSHEGSMGLLVCRYQAETGTVSEEVFLPLAQSFTTLSRNISRLCYIDSSNQLYLFLNSEICRVSLEDGSYSIVQSGIEPECFMAAQSEGIVAWMDGSDPLQTDTITWMDLTTGKSRQLQAAEGEKLRALGFAGNDLAYGKEKDENILTDALGNVEAGMYEICIENMDGEVKKDFSRDGQYVTDVSWENGSLNMTLSTLGDDGYTEAGTDHIMNNSASENTVSVSTVTNARVGEQVTLVFPQADQTENLESGYAELLTAENGSETVLEWPPAEEKLYYVYTDGQLVSVTASSASAVALADSGNGFVLNSAQQYVYERGNWNTTAMLDVDRISSGLLSAPLDVQKFQEAVGDGYEVINLTGSEEDVLKYYLNKGYPVVAQGSGAVWLIVGYDTENFWIYDASADNKVKAIATDDTTKAFEDTGKKYLTCVSVP</sequence>
<evidence type="ECO:0000256" key="1">
    <source>
        <dbReference type="SAM" id="MobiDB-lite"/>
    </source>
</evidence>
<feature type="compositionally biased region" description="Low complexity" evidence="1">
    <location>
        <begin position="262"/>
        <end position="277"/>
    </location>
</feature>
<protein>
    <submittedName>
        <fullName evidence="2">Uncharacterized protein</fullName>
    </submittedName>
</protein>
<dbReference type="Gene3D" id="3.90.70.10">
    <property type="entry name" value="Cysteine proteinases"/>
    <property type="match status" value="1"/>
</dbReference>
<organism evidence="2 3">
    <name type="scientific">Bilifractor porci</name>
    <dbReference type="NCBI Taxonomy" id="2606636"/>
    <lineage>
        <taxon>Bacteria</taxon>
        <taxon>Bacillati</taxon>
        <taxon>Bacillota</taxon>
        <taxon>Clostridia</taxon>
        <taxon>Lachnospirales</taxon>
        <taxon>Lachnospiraceae</taxon>
        <taxon>Bilifractor</taxon>
    </lineage>
</organism>
<dbReference type="AlphaFoldDB" id="A0A7X2P7H8"/>
<dbReference type="RefSeq" id="WP_154457511.1">
    <property type="nucleotide sequence ID" value="NZ_VUMV01000002.1"/>
</dbReference>
<name>A0A7X2P7H8_9FIRM</name>
<dbReference type="Proteomes" id="UP000466864">
    <property type="component" value="Unassembled WGS sequence"/>
</dbReference>
<feature type="compositionally biased region" description="Polar residues" evidence="1">
    <location>
        <begin position="285"/>
        <end position="296"/>
    </location>
</feature>
<comment type="caution">
    <text evidence="2">The sequence shown here is derived from an EMBL/GenBank/DDBJ whole genome shotgun (WGS) entry which is preliminary data.</text>
</comment>